<keyword evidence="3" id="KW-0813">Transport</keyword>
<keyword evidence="6 8" id="KW-0472">Membrane</keyword>
<evidence type="ECO:0000256" key="4">
    <source>
        <dbReference type="ARBA" id="ARBA00022692"/>
    </source>
</evidence>
<keyword evidence="5 8" id="KW-1133">Transmembrane helix</keyword>
<dbReference type="PANTHER" id="PTHR31585">
    <property type="entry name" value="FOLATE-BIOPTERIN TRANSPORTER 1, CHLOROPLASTIC"/>
    <property type="match status" value="1"/>
</dbReference>
<feature type="transmembrane region" description="Helical" evidence="8">
    <location>
        <begin position="20"/>
        <end position="38"/>
    </location>
</feature>
<evidence type="ECO:0000256" key="6">
    <source>
        <dbReference type="ARBA" id="ARBA00023136"/>
    </source>
</evidence>
<name>A0A7G2CHB4_9TRYP</name>
<reference evidence="9 10" key="1">
    <citation type="submission" date="2020-08" db="EMBL/GenBank/DDBJ databases">
        <authorList>
            <person name="Newling K."/>
            <person name="Davey J."/>
            <person name="Forrester S."/>
        </authorList>
    </citation>
    <scope>NUCLEOTIDE SEQUENCE [LARGE SCALE GENOMIC DNA]</scope>
    <source>
        <strain evidence="10">Crithidia deanei Carvalho (ATCC PRA-265)</strain>
    </source>
</reference>
<protein>
    <recommendedName>
        <fullName evidence="11">BT1 family</fullName>
    </recommendedName>
</protein>
<feature type="transmembrane region" description="Helical" evidence="8">
    <location>
        <begin position="344"/>
        <end position="367"/>
    </location>
</feature>
<feature type="transmembrane region" description="Helical" evidence="8">
    <location>
        <begin position="94"/>
        <end position="112"/>
    </location>
</feature>
<feature type="compositionally biased region" description="Basic and acidic residues" evidence="7">
    <location>
        <begin position="592"/>
        <end position="601"/>
    </location>
</feature>
<evidence type="ECO:0000256" key="1">
    <source>
        <dbReference type="ARBA" id="ARBA00004141"/>
    </source>
</evidence>
<sequence>MRKSTVPSETDVVRPPVLLAWRIGLFLLISTIVQNLSYELTSYLYYGNPNYSTYTAAQNSQYNSLVFNTGYWGPIFGLAVDLFRVRQERYRPTIIIASALNALLFFLVFGLGKQIMTSYHAVLMVSFIMEVLVMFIYIPMNGVVIRYANNLFYNYFRYHFQQFYPEEEAKAALDGKYKVPKAEYNLSIESASRVGGLMAQAMVWRTSGSFLYSIFKNFTYNNQDSFKGIKPHIPLRYYMLICAIGSCVLLVQVLFLTKPKYFLDYRRSNLKDSTVARMYNNILYIKRGAVSQTARVVGSNFMFVLCFIFIYFALPDALYTTYYSFNGAMGIYGFSKRWTQSNSIVSSLGALVGCALYAAWMYAAHLVEHRKTVKRIQLYLLRKREAEVDTPAVPAHPEVGEPTAAERLASREQDILNDPDYLYEPWRANPFVIVLAGCIAWTLGIGFHFIGQMGSNNDKFNYRVFFIFQSFIAQMCLQFAFMPTLSLAALHAPFEYETAAFELYSVCTMGGGNVSSTLSFSLLSSLNATVTQGYWKFLLLTMFFRMFPMFIAPSLPKNREEVYLDRTDGEVEDMKREPFREAHSPVCAEESMSDRESDENSHYNVAP</sequence>
<evidence type="ECO:0000313" key="10">
    <source>
        <dbReference type="Proteomes" id="UP000515908"/>
    </source>
</evidence>
<dbReference type="InterPro" id="IPR039309">
    <property type="entry name" value="BT1"/>
</dbReference>
<feature type="transmembrane region" description="Helical" evidence="8">
    <location>
        <begin position="235"/>
        <end position="257"/>
    </location>
</feature>
<evidence type="ECO:0000313" key="9">
    <source>
        <dbReference type="EMBL" id="CAD2219230.1"/>
    </source>
</evidence>
<dbReference type="OrthoDB" id="258318at2759"/>
<keyword evidence="4 8" id="KW-0812">Transmembrane</keyword>
<dbReference type="Pfam" id="PF03092">
    <property type="entry name" value="BT1"/>
    <property type="match status" value="1"/>
</dbReference>
<feature type="transmembrane region" description="Helical" evidence="8">
    <location>
        <begin position="118"/>
        <end position="138"/>
    </location>
</feature>
<proteinExistence type="inferred from homology"/>
<evidence type="ECO:0000256" key="2">
    <source>
        <dbReference type="ARBA" id="ARBA00007015"/>
    </source>
</evidence>
<dbReference type="EMBL" id="LR877157">
    <property type="protein sequence ID" value="CAD2219230.1"/>
    <property type="molecule type" value="Genomic_DNA"/>
</dbReference>
<evidence type="ECO:0000256" key="8">
    <source>
        <dbReference type="SAM" id="Phobius"/>
    </source>
</evidence>
<comment type="subcellular location">
    <subcellularLocation>
        <location evidence="1">Membrane</location>
        <topology evidence="1">Multi-pass membrane protein</topology>
    </subcellularLocation>
</comment>
<evidence type="ECO:0000256" key="3">
    <source>
        <dbReference type="ARBA" id="ARBA00022448"/>
    </source>
</evidence>
<evidence type="ECO:0000256" key="7">
    <source>
        <dbReference type="SAM" id="MobiDB-lite"/>
    </source>
</evidence>
<organism evidence="9 10">
    <name type="scientific">Angomonas deanei</name>
    <dbReference type="NCBI Taxonomy" id="59799"/>
    <lineage>
        <taxon>Eukaryota</taxon>
        <taxon>Discoba</taxon>
        <taxon>Euglenozoa</taxon>
        <taxon>Kinetoplastea</taxon>
        <taxon>Metakinetoplastina</taxon>
        <taxon>Trypanosomatida</taxon>
        <taxon>Trypanosomatidae</taxon>
        <taxon>Strigomonadinae</taxon>
        <taxon>Angomonas</taxon>
    </lineage>
</organism>
<dbReference type="VEuPathDB" id="TriTrypDB:ADEAN_000673200"/>
<dbReference type="AlphaFoldDB" id="A0A7G2CHB4"/>
<feature type="transmembrane region" description="Helical" evidence="8">
    <location>
        <begin position="431"/>
        <end position="451"/>
    </location>
</feature>
<dbReference type="Proteomes" id="UP000515908">
    <property type="component" value="Chromosome 13"/>
</dbReference>
<keyword evidence="10" id="KW-1185">Reference proteome</keyword>
<feature type="region of interest" description="Disordered" evidence="7">
    <location>
        <begin position="574"/>
        <end position="607"/>
    </location>
</feature>
<accession>A0A7G2CHB4</accession>
<evidence type="ECO:0000256" key="5">
    <source>
        <dbReference type="ARBA" id="ARBA00022989"/>
    </source>
</evidence>
<feature type="transmembrane region" description="Helical" evidence="8">
    <location>
        <begin position="296"/>
        <end position="314"/>
    </location>
</feature>
<feature type="compositionally biased region" description="Basic and acidic residues" evidence="7">
    <location>
        <begin position="574"/>
        <end position="583"/>
    </location>
</feature>
<dbReference type="PANTHER" id="PTHR31585:SF0">
    <property type="entry name" value="FOLATE-BIOPTERIN TRANSPORTER 1, CHLOROPLASTIC"/>
    <property type="match status" value="1"/>
</dbReference>
<dbReference type="SUPFAM" id="SSF103473">
    <property type="entry name" value="MFS general substrate transporter"/>
    <property type="match status" value="1"/>
</dbReference>
<evidence type="ECO:0008006" key="11">
    <source>
        <dbReference type="Google" id="ProtNLM"/>
    </source>
</evidence>
<gene>
    <name evidence="9" type="ORF">ADEAN_000673200</name>
</gene>
<dbReference type="GO" id="GO:0016020">
    <property type="term" value="C:membrane"/>
    <property type="evidence" value="ECO:0007669"/>
    <property type="project" value="UniProtKB-SubCell"/>
</dbReference>
<feature type="transmembrane region" description="Helical" evidence="8">
    <location>
        <begin position="471"/>
        <end position="491"/>
    </location>
</feature>
<dbReference type="InterPro" id="IPR036259">
    <property type="entry name" value="MFS_trans_sf"/>
</dbReference>
<comment type="similarity">
    <text evidence="2">Belongs to the major facilitator superfamily. Folate-biopterin transporter (TC 2.A.71) family.</text>
</comment>